<dbReference type="EMBL" id="OA885228">
    <property type="protein sequence ID" value="CAD7281797.1"/>
    <property type="molecule type" value="Genomic_DNA"/>
</dbReference>
<proteinExistence type="predicted"/>
<name>A0A7R9GIM6_9CRUS</name>
<evidence type="ECO:0000256" key="1">
    <source>
        <dbReference type="SAM" id="Coils"/>
    </source>
</evidence>
<keyword evidence="1" id="KW-0175">Coiled coil</keyword>
<sequence length="488" mass="55742">MRTGTALPGSFRDEKADADATSCRSCYLAAHRLRYLTRNVRVKPGFPNANPLQGGMRTETFPLPLIRRVQGRVSAKIPTERRGKLSVMFNERWSTLRQMADAFDVAVQDSISTTAKSKCEDKELRALPKGPPCGVDLGSTGRQLTKCEKDLLFDMLSDRLAQKQITGPIAGKMRREKLNTLEDAVGRGVMTISEAKAGARQWLANARPPCLNKEEKAAADDCNRCPAPKDIPYGSENRDICYDKIALDINKVVMGSDVAENLFMKNKARSTVNDIVHRYNCLLDEIPLLEQERDRILPTVERKRQELVRLKADLGTWNEEKPRMEIQLNDLICIKEEANKDLARLRGEIDRIKQNMVNHELALNKLRCLPAEVQECYAELEKLASDLEEAETRIGEAKQDYHKMYTTTKMLTDSILNLKYIPDVVRYFAEYPDNVFISEFMNDRDLNPKRMMTIEAKVKHSIVLASRLKQLLQRYEQNERRVMKGLSY</sequence>
<protein>
    <submittedName>
        <fullName evidence="2">Uncharacterized protein</fullName>
    </submittedName>
</protein>
<reference evidence="2" key="1">
    <citation type="submission" date="2020-11" db="EMBL/GenBank/DDBJ databases">
        <authorList>
            <person name="Tran Van P."/>
        </authorList>
    </citation>
    <scope>NUCLEOTIDE SEQUENCE</scope>
</reference>
<evidence type="ECO:0000313" key="3">
    <source>
        <dbReference type="Proteomes" id="UP000678499"/>
    </source>
</evidence>
<accession>A0A7R9GIM6</accession>
<gene>
    <name evidence="2" type="ORF">NMOB1V02_LOCUS9433</name>
</gene>
<keyword evidence="3" id="KW-1185">Reference proteome</keyword>
<organism evidence="2">
    <name type="scientific">Notodromas monacha</name>
    <dbReference type="NCBI Taxonomy" id="399045"/>
    <lineage>
        <taxon>Eukaryota</taxon>
        <taxon>Metazoa</taxon>
        <taxon>Ecdysozoa</taxon>
        <taxon>Arthropoda</taxon>
        <taxon>Crustacea</taxon>
        <taxon>Oligostraca</taxon>
        <taxon>Ostracoda</taxon>
        <taxon>Podocopa</taxon>
        <taxon>Podocopida</taxon>
        <taxon>Cypridocopina</taxon>
        <taxon>Cypridoidea</taxon>
        <taxon>Cyprididae</taxon>
        <taxon>Notodromas</taxon>
    </lineage>
</organism>
<dbReference type="Proteomes" id="UP000678499">
    <property type="component" value="Unassembled WGS sequence"/>
</dbReference>
<dbReference type="EMBL" id="CAJPEX010003191">
    <property type="protein sequence ID" value="CAG0921949.1"/>
    <property type="molecule type" value="Genomic_DNA"/>
</dbReference>
<dbReference type="AlphaFoldDB" id="A0A7R9GIM6"/>
<evidence type="ECO:0000313" key="2">
    <source>
        <dbReference type="EMBL" id="CAD7281797.1"/>
    </source>
</evidence>
<feature type="coiled-coil region" evidence="1">
    <location>
        <begin position="300"/>
        <end position="400"/>
    </location>
</feature>